<name>A0A6F8Y1W8_9ACTN</name>
<reference evidence="1 2" key="1">
    <citation type="submission" date="2020-03" db="EMBL/GenBank/DDBJ databases">
        <title>Whole genome shotgun sequence of Phytohabitans flavus NBRC 107702.</title>
        <authorList>
            <person name="Komaki H."/>
            <person name="Tamura T."/>
        </authorList>
    </citation>
    <scope>NUCLEOTIDE SEQUENCE [LARGE SCALE GENOMIC DNA]</scope>
    <source>
        <strain evidence="1 2">NBRC 107702</strain>
    </source>
</reference>
<dbReference type="Proteomes" id="UP000502508">
    <property type="component" value="Chromosome"/>
</dbReference>
<proteinExistence type="predicted"/>
<dbReference type="EMBL" id="AP022870">
    <property type="protein sequence ID" value="BCB80104.1"/>
    <property type="molecule type" value="Genomic_DNA"/>
</dbReference>
<reference evidence="1 2" key="2">
    <citation type="submission" date="2020-03" db="EMBL/GenBank/DDBJ databases">
        <authorList>
            <person name="Ichikawa N."/>
            <person name="Kimura A."/>
            <person name="Kitahashi Y."/>
            <person name="Uohara A."/>
        </authorList>
    </citation>
    <scope>NUCLEOTIDE SEQUENCE [LARGE SCALE GENOMIC DNA]</scope>
    <source>
        <strain evidence="1 2">NBRC 107702</strain>
    </source>
</reference>
<evidence type="ECO:0000313" key="1">
    <source>
        <dbReference type="EMBL" id="BCB80104.1"/>
    </source>
</evidence>
<accession>A0A6F8Y1W8</accession>
<organism evidence="1 2">
    <name type="scientific">Phytohabitans flavus</name>
    <dbReference type="NCBI Taxonomy" id="1076124"/>
    <lineage>
        <taxon>Bacteria</taxon>
        <taxon>Bacillati</taxon>
        <taxon>Actinomycetota</taxon>
        <taxon>Actinomycetes</taxon>
        <taxon>Micromonosporales</taxon>
        <taxon>Micromonosporaceae</taxon>
    </lineage>
</organism>
<keyword evidence="2" id="KW-1185">Reference proteome</keyword>
<gene>
    <name evidence="1" type="ORF">Pflav_065140</name>
</gene>
<evidence type="ECO:0000313" key="2">
    <source>
        <dbReference type="Proteomes" id="UP000502508"/>
    </source>
</evidence>
<sequence>MFGQLTQHVGEALVIQRGGHLVAPPVGHVLERVGQVGGAHALQKREQVGGALRVRYPDQAPGARPVDLPQVAAAGEAACVLAYRDADERPLTLPVRLHRHVDHDARHLVRLDRDPAVQEVFEDQQLVGALFEAA</sequence>
<protein>
    <submittedName>
        <fullName evidence="1">Uncharacterized protein</fullName>
    </submittedName>
</protein>
<dbReference type="KEGG" id="pfla:Pflav_065140"/>
<dbReference type="AlphaFoldDB" id="A0A6F8Y1W8"/>